<dbReference type="AlphaFoldDB" id="A0A0A9CU40"/>
<name>A0A0A9CU40_ARUDO</name>
<sequence length="46" mass="5316">MHVKITHELNLIERYNCNVFNSASPSLFSPVSLLLLFHCVCILERN</sequence>
<reference evidence="1" key="2">
    <citation type="journal article" date="2015" name="Data Brief">
        <title>Shoot transcriptome of the giant reed, Arundo donax.</title>
        <authorList>
            <person name="Barrero R.A."/>
            <person name="Guerrero F.D."/>
            <person name="Moolhuijzen P."/>
            <person name="Goolsby J.A."/>
            <person name="Tidwell J."/>
            <person name="Bellgard S.E."/>
            <person name="Bellgard M.I."/>
        </authorList>
    </citation>
    <scope>NUCLEOTIDE SEQUENCE</scope>
    <source>
        <tissue evidence="1">Shoot tissue taken approximately 20 cm above the soil surface</tissue>
    </source>
</reference>
<proteinExistence type="predicted"/>
<dbReference type="EMBL" id="GBRH01218814">
    <property type="protein sequence ID" value="JAD79081.1"/>
    <property type="molecule type" value="Transcribed_RNA"/>
</dbReference>
<protein>
    <submittedName>
        <fullName evidence="1">Uncharacterized protein</fullName>
    </submittedName>
</protein>
<organism evidence="1">
    <name type="scientific">Arundo donax</name>
    <name type="common">Giant reed</name>
    <name type="synonym">Donax arundinaceus</name>
    <dbReference type="NCBI Taxonomy" id="35708"/>
    <lineage>
        <taxon>Eukaryota</taxon>
        <taxon>Viridiplantae</taxon>
        <taxon>Streptophyta</taxon>
        <taxon>Embryophyta</taxon>
        <taxon>Tracheophyta</taxon>
        <taxon>Spermatophyta</taxon>
        <taxon>Magnoliopsida</taxon>
        <taxon>Liliopsida</taxon>
        <taxon>Poales</taxon>
        <taxon>Poaceae</taxon>
        <taxon>PACMAD clade</taxon>
        <taxon>Arundinoideae</taxon>
        <taxon>Arundineae</taxon>
        <taxon>Arundo</taxon>
    </lineage>
</organism>
<evidence type="ECO:0000313" key="1">
    <source>
        <dbReference type="EMBL" id="JAD79081.1"/>
    </source>
</evidence>
<accession>A0A0A9CU40</accession>
<reference evidence="1" key="1">
    <citation type="submission" date="2014-09" db="EMBL/GenBank/DDBJ databases">
        <authorList>
            <person name="Magalhaes I.L.F."/>
            <person name="Oliveira U."/>
            <person name="Santos F.R."/>
            <person name="Vidigal T.H.D.A."/>
            <person name="Brescovit A.D."/>
            <person name="Santos A.J."/>
        </authorList>
    </citation>
    <scope>NUCLEOTIDE SEQUENCE</scope>
    <source>
        <tissue evidence="1">Shoot tissue taken approximately 20 cm above the soil surface</tissue>
    </source>
</reference>